<comment type="caution">
    <text evidence="2">The sequence shown here is derived from an EMBL/GenBank/DDBJ whole genome shotgun (WGS) entry which is preliminary data.</text>
</comment>
<dbReference type="AlphaFoldDB" id="A0A7Y8K9T7"/>
<dbReference type="EMBL" id="JACARF010000066">
    <property type="protein sequence ID" value="NWE79990.1"/>
    <property type="molecule type" value="Genomic_DNA"/>
</dbReference>
<dbReference type="InterPro" id="IPR037883">
    <property type="entry name" value="Knr4/Smi1-like_sf"/>
</dbReference>
<proteinExistence type="predicted"/>
<organism evidence="2 3">
    <name type="scientific">Pseudomonas yamanorum</name>
    <dbReference type="NCBI Taxonomy" id="515393"/>
    <lineage>
        <taxon>Bacteria</taxon>
        <taxon>Pseudomonadati</taxon>
        <taxon>Pseudomonadota</taxon>
        <taxon>Gammaproteobacteria</taxon>
        <taxon>Pseudomonadales</taxon>
        <taxon>Pseudomonadaceae</taxon>
        <taxon>Pseudomonas</taxon>
    </lineage>
</organism>
<sequence length="134" mass="14540">MELYNFTEGQLNGPAEAAFVDGLNAALGVALPPSYLDFLKAHDGGDGFIGDHYIVFWQAQELADFNREYEVGTYAPGIFLFACDGGGEGYGFDTDEASMPIVRIPLIGMERQYAEPVAQNVPELFVRLALEPAG</sequence>
<evidence type="ECO:0000259" key="1">
    <source>
        <dbReference type="SMART" id="SM00860"/>
    </source>
</evidence>
<dbReference type="Pfam" id="PF09346">
    <property type="entry name" value="SMI1_KNR4"/>
    <property type="match status" value="1"/>
</dbReference>
<dbReference type="InterPro" id="IPR018958">
    <property type="entry name" value="Knr4/Smi1-like_dom"/>
</dbReference>
<evidence type="ECO:0000313" key="3">
    <source>
        <dbReference type="Proteomes" id="UP000537188"/>
    </source>
</evidence>
<evidence type="ECO:0000313" key="2">
    <source>
        <dbReference type="EMBL" id="NWE79990.1"/>
    </source>
</evidence>
<dbReference type="SUPFAM" id="SSF160631">
    <property type="entry name" value="SMI1/KNR4-like"/>
    <property type="match status" value="1"/>
</dbReference>
<reference evidence="2 3" key="1">
    <citation type="submission" date="2020-04" db="EMBL/GenBank/DDBJ databases">
        <title>Molecular characterization of pseudomonads from Agaricus bisporus reveal novel blotch 2 pathogens in Western Europe.</title>
        <authorList>
            <person name="Taparia T."/>
            <person name="Krijger M."/>
            <person name="Haynes E."/>
            <person name="Elpinstone J.G."/>
            <person name="Noble R."/>
            <person name="Van Der Wolf J."/>
        </authorList>
    </citation>
    <scope>NUCLEOTIDE SEQUENCE [LARGE SCALE GENOMIC DNA]</scope>
    <source>
        <strain evidence="2 3">IPO3781</strain>
    </source>
</reference>
<dbReference type="Proteomes" id="UP000537188">
    <property type="component" value="Unassembled WGS sequence"/>
</dbReference>
<feature type="domain" description="Knr4/Smi1-like" evidence="1">
    <location>
        <begin position="14"/>
        <end position="128"/>
    </location>
</feature>
<name>A0A7Y8K9T7_9PSED</name>
<dbReference type="Gene3D" id="3.40.1580.10">
    <property type="entry name" value="SMI1/KNR4-like"/>
    <property type="match status" value="1"/>
</dbReference>
<protein>
    <submittedName>
        <fullName evidence="2">SMI1/KNR4 family protein</fullName>
    </submittedName>
</protein>
<dbReference type="RefSeq" id="WP_177042343.1">
    <property type="nucleotide sequence ID" value="NZ_JACARE010000009.1"/>
</dbReference>
<dbReference type="SMART" id="SM00860">
    <property type="entry name" value="SMI1_KNR4"/>
    <property type="match status" value="1"/>
</dbReference>
<accession>A0A7Y8K9T7</accession>
<gene>
    <name evidence="2" type="ORF">HX828_30980</name>
</gene>